<feature type="transmembrane region" description="Helical" evidence="19">
    <location>
        <begin position="348"/>
        <end position="371"/>
    </location>
</feature>
<dbReference type="InterPro" id="IPR019825">
    <property type="entry name" value="Lectin_legB_Mn/Ca_BS"/>
</dbReference>
<dbReference type="PROSITE" id="PS00107">
    <property type="entry name" value="PROTEIN_KINASE_ATP"/>
    <property type="match status" value="1"/>
</dbReference>
<dbReference type="GO" id="GO:0004675">
    <property type="term" value="F:transmembrane receptor protein serine/threonine kinase activity"/>
    <property type="evidence" value="ECO:0000318"/>
    <property type="project" value="GO_Central"/>
</dbReference>
<gene>
    <name evidence="22" type="primary">LOC107954797</name>
</gene>
<name>A0A1U8P6M7_GOSHI</name>
<evidence type="ECO:0000259" key="20">
    <source>
        <dbReference type="PROSITE" id="PS50011"/>
    </source>
</evidence>
<evidence type="ECO:0000256" key="15">
    <source>
        <dbReference type="ARBA" id="ARBA00023136"/>
    </source>
</evidence>
<dbReference type="SUPFAM" id="SSF49899">
    <property type="entry name" value="Concanavalin A-like lectins/glucanases"/>
    <property type="match status" value="1"/>
</dbReference>
<keyword evidence="9" id="KW-0732">Signal</keyword>
<reference evidence="21" key="1">
    <citation type="journal article" date="2020" name="Nat. Genet.">
        <title>Genomic diversifications of five Gossypium allopolyploid species and their impact on cotton improvement.</title>
        <authorList>
            <person name="Chen Z.J."/>
            <person name="Sreedasyam A."/>
            <person name="Ando A."/>
            <person name="Song Q."/>
            <person name="De Santiago L.M."/>
            <person name="Hulse-Kemp A.M."/>
            <person name="Ding M."/>
            <person name="Ye W."/>
            <person name="Kirkbride R.C."/>
            <person name="Jenkins J."/>
            <person name="Plott C."/>
            <person name="Lovell J."/>
            <person name="Lin Y.M."/>
            <person name="Vaughn R."/>
            <person name="Liu B."/>
            <person name="Simpson S."/>
            <person name="Scheffler B.E."/>
            <person name="Wen L."/>
            <person name="Saski C.A."/>
            <person name="Grover C.E."/>
            <person name="Hu G."/>
            <person name="Conover J.L."/>
            <person name="Carlson J.W."/>
            <person name="Shu S."/>
            <person name="Boston L.B."/>
            <person name="Williams M."/>
            <person name="Peterson D.G."/>
            <person name="McGee K."/>
            <person name="Jones D.C."/>
            <person name="Wendel J.F."/>
            <person name="Stelly D.M."/>
            <person name="Grimwood J."/>
            <person name="Schmutz J."/>
        </authorList>
    </citation>
    <scope>NUCLEOTIDE SEQUENCE [LARGE SCALE GENOMIC DNA]</scope>
    <source>
        <strain evidence="21">cv. TM-1</strain>
    </source>
</reference>
<dbReference type="SMART" id="SM00220">
    <property type="entry name" value="S_TKc"/>
    <property type="match status" value="1"/>
</dbReference>
<evidence type="ECO:0000256" key="7">
    <source>
        <dbReference type="ARBA" id="ARBA00022679"/>
    </source>
</evidence>
<dbReference type="InterPro" id="IPR017441">
    <property type="entry name" value="Protein_kinase_ATP_BS"/>
</dbReference>
<keyword evidence="14 19" id="KW-1133">Transmembrane helix</keyword>
<dbReference type="InterPro" id="IPR001220">
    <property type="entry name" value="Legume_lectin_dom"/>
</dbReference>
<feature type="binding site" evidence="18">
    <location>
        <position position="434"/>
    </location>
    <ligand>
        <name>ATP</name>
        <dbReference type="ChEBI" id="CHEBI:30616"/>
    </ligand>
</feature>
<keyword evidence="10" id="KW-0430">Lectin</keyword>
<keyword evidence="12" id="KW-0418">Kinase</keyword>
<feature type="domain" description="Protein kinase" evidence="20">
    <location>
        <begin position="405"/>
        <end position="674"/>
    </location>
</feature>
<comment type="similarity">
    <text evidence="3">In the C-terminal section; belongs to the protein kinase superfamily. Ser/Thr protein kinase family.</text>
</comment>
<keyword evidence="15 19" id="KW-0472">Membrane</keyword>
<proteinExistence type="inferred from homology"/>
<keyword evidence="16" id="KW-0675">Receptor</keyword>
<dbReference type="InterPro" id="IPR013320">
    <property type="entry name" value="ConA-like_dom_sf"/>
</dbReference>
<evidence type="ECO:0000256" key="6">
    <source>
        <dbReference type="ARBA" id="ARBA00022527"/>
    </source>
</evidence>
<evidence type="ECO:0000256" key="19">
    <source>
        <dbReference type="SAM" id="Phobius"/>
    </source>
</evidence>
<comment type="subcellular location">
    <subcellularLocation>
        <location evidence="1">Cell membrane</location>
        <topology evidence="1">Single-pass type I membrane protein</topology>
    </subcellularLocation>
</comment>
<dbReference type="Pfam" id="PF00069">
    <property type="entry name" value="Pkinase"/>
    <property type="match status" value="1"/>
</dbReference>
<evidence type="ECO:0000256" key="2">
    <source>
        <dbReference type="ARBA" id="ARBA00008536"/>
    </source>
</evidence>
<keyword evidence="17" id="KW-0325">Glycoprotein</keyword>
<dbReference type="AlphaFoldDB" id="A0A1U8P6M7"/>
<evidence type="ECO:0000256" key="12">
    <source>
        <dbReference type="ARBA" id="ARBA00022777"/>
    </source>
</evidence>
<dbReference type="GO" id="GO:0042742">
    <property type="term" value="P:defense response to bacterium"/>
    <property type="evidence" value="ECO:0000318"/>
    <property type="project" value="GO_Central"/>
</dbReference>
<reference evidence="22" key="2">
    <citation type="submission" date="2025-08" db="UniProtKB">
        <authorList>
            <consortium name="RefSeq"/>
        </authorList>
    </citation>
    <scope>IDENTIFICATION</scope>
</reference>
<dbReference type="Pfam" id="PF25597">
    <property type="entry name" value="SH3_retrovirus"/>
    <property type="match status" value="1"/>
</dbReference>
<dbReference type="InterPro" id="IPR050528">
    <property type="entry name" value="L-type_Lectin-RKs"/>
</dbReference>
<dbReference type="GO" id="GO:0002229">
    <property type="term" value="P:defense response to oomycetes"/>
    <property type="evidence" value="ECO:0000318"/>
    <property type="project" value="GO_Central"/>
</dbReference>
<keyword evidence="6" id="KW-0723">Serine/threonine-protein kinase</keyword>
<dbReference type="PROSITE" id="PS00108">
    <property type="entry name" value="PROTEIN_KINASE_ST"/>
    <property type="match status" value="1"/>
</dbReference>
<keyword evidence="5" id="KW-1003">Cell membrane</keyword>
<keyword evidence="13 18" id="KW-0067">ATP-binding</keyword>
<organism evidence="21 22">
    <name type="scientific">Gossypium hirsutum</name>
    <name type="common">Upland cotton</name>
    <name type="synonym">Gossypium mexicanum</name>
    <dbReference type="NCBI Taxonomy" id="3635"/>
    <lineage>
        <taxon>Eukaryota</taxon>
        <taxon>Viridiplantae</taxon>
        <taxon>Streptophyta</taxon>
        <taxon>Embryophyta</taxon>
        <taxon>Tracheophyta</taxon>
        <taxon>Spermatophyta</taxon>
        <taxon>Magnoliopsida</taxon>
        <taxon>eudicotyledons</taxon>
        <taxon>Gunneridae</taxon>
        <taxon>Pentapetalae</taxon>
        <taxon>rosids</taxon>
        <taxon>malvids</taxon>
        <taxon>Malvales</taxon>
        <taxon>Malvaceae</taxon>
        <taxon>Malvoideae</taxon>
        <taxon>Gossypium</taxon>
    </lineage>
</organism>
<dbReference type="InterPro" id="IPR057670">
    <property type="entry name" value="SH3_retrovirus"/>
</dbReference>
<evidence type="ECO:0000256" key="17">
    <source>
        <dbReference type="ARBA" id="ARBA00023180"/>
    </source>
</evidence>
<evidence type="ECO:0000256" key="18">
    <source>
        <dbReference type="PROSITE-ProRule" id="PRU10141"/>
    </source>
</evidence>
<evidence type="ECO:0000256" key="9">
    <source>
        <dbReference type="ARBA" id="ARBA00022729"/>
    </source>
</evidence>
<keyword evidence="8 19" id="KW-0812">Transmembrane</keyword>
<keyword evidence="7" id="KW-0808">Transferase</keyword>
<dbReference type="Gene3D" id="2.60.120.200">
    <property type="match status" value="1"/>
</dbReference>
<dbReference type="InterPro" id="IPR008271">
    <property type="entry name" value="Ser/Thr_kinase_AS"/>
</dbReference>
<evidence type="ECO:0000256" key="1">
    <source>
        <dbReference type="ARBA" id="ARBA00004251"/>
    </source>
</evidence>
<keyword evidence="21" id="KW-1185">Reference proteome</keyword>
<evidence type="ECO:0000256" key="8">
    <source>
        <dbReference type="ARBA" id="ARBA00022692"/>
    </source>
</evidence>
<dbReference type="KEGG" id="ghi:107954797"/>
<evidence type="ECO:0000256" key="14">
    <source>
        <dbReference type="ARBA" id="ARBA00022989"/>
    </source>
</evidence>
<dbReference type="EC" id="2.7.11.1" evidence="4"/>
<dbReference type="InterPro" id="IPR011009">
    <property type="entry name" value="Kinase-like_dom_sf"/>
</dbReference>
<dbReference type="CDD" id="cd06899">
    <property type="entry name" value="lectin_legume_LecRK_Arcelin_ConA"/>
    <property type="match status" value="1"/>
</dbReference>
<dbReference type="STRING" id="3635.A0A1U8P6M7"/>
<dbReference type="Gene3D" id="1.10.510.10">
    <property type="entry name" value="Transferase(Phosphotransferase) domain 1"/>
    <property type="match status" value="1"/>
</dbReference>
<evidence type="ECO:0000256" key="3">
    <source>
        <dbReference type="ARBA" id="ARBA00010217"/>
    </source>
</evidence>
<evidence type="ECO:0000256" key="10">
    <source>
        <dbReference type="ARBA" id="ARBA00022734"/>
    </source>
</evidence>
<evidence type="ECO:0000313" key="21">
    <source>
        <dbReference type="Proteomes" id="UP000818029"/>
    </source>
</evidence>
<dbReference type="GO" id="GO:0005886">
    <property type="term" value="C:plasma membrane"/>
    <property type="evidence" value="ECO:0000318"/>
    <property type="project" value="GO_Central"/>
</dbReference>
<evidence type="ECO:0000256" key="16">
    <source>
        <dbReference type="ARBA" id="ARBA00023170"/>
    </source>
</evidence>
<dbReference type="Gene3D" id="3.30.200.20">
    <property type="entry name" value="Phosphorylase Kinase, domain 1"/>
    <property type="match status" value="1"/>
</dbReference>
<dbReference type="PANTHER" id="PTHR27007">
    <property type="match status" value="1"/>
</dbReference>
<evidence type="ECO:0000313" key="22">
    <source>
        <dbReference type="RefSeq" id="XP_016745963.2"/>
    </source>
</evidence>
<dbReference type="Pfam" id="PF00139">
    <property type="entry name" value="Lectin_legB"/>
    <property type="match status" value="1"/>
</dbReference>
<keyword evidence="11 18" id="KW-0547">Nucleotide-binding</keyword>
<dbReference type="RefSeq" id="XP_016745963.2">
    <property type="nucleotide sequence ID" value="XM_016890474.2"/>
</dbReference>
<comment type="similarity">
    <text evidence="2">In the N-terminal section; belongs to the leguminous lectin family.</text>
</comment>
<dbReference type="PROSITE" id="PS00307">
    <property type="entry name" value="LECTIN_LEGUME_BETA"/>
    <property type="match status" value="1"/>
</dbReference>
<accession>A0A1U8P6M7</accession>
<evidence type="ECO:0000256" key="4">
    <source>
        <dbReference type="ARBA" id="ARBA00012513"/>
    </source>
</evidence>
<evidence type="ECO:0000256" key="13">
    <source>
        <dbReference type="ARBA" id="ARBA00022840"/>
    </source>
</evidence>
<dbReference type="InterPro" id="IPR000719">
    <property type="entry name" value="Prot_kinase_dom"/>
</dbReference>
<dbReference type="PaxDb" id="3635-A0A1U8P6M7"/>
<evidence type="ECO:0000256" key="11">
    <source>
        <dbReference type="ARBA" id="ARBA00022741"/>
    </source>
</evidence>
<dbReference type="SUPFAM" id="SSF56112">
    <property type="entry name" value="Protein kinase-like (PK-like)"/>
    <property type="match status" value="1"/>
</dbReference>
<dbReference type="GO" id="GO:0030246">
    <property type="term" value="F:carbohydrate binding"/>
    <property type="evidence" value="ECO:0007669"/>
    <property type="project" value="UniProtKB-KW"/>
</dbReference>
<protein>
    <recommendedName>
        <fullName evidence="4">non-specific serine/threonine protein kinase</fullName>
        <ecNumber evidence="4">2.7.11.1</ecNumber>
    </recommendedName>
</protein>
<dbReference type="GeneID" id="107954797"/>
<dbReference type="GO" id="GO:0005524">
    <property type="term" value="F:ATP binding"/>
    <property type="evidence" value="ECO:0007669"/>
    <property type="project" value="UniProtKB-UniRule"/>
</dbReference>
<evidence type="ECO:0000256" key="5">
    <source>
        <dbReference type="ARBA" id="ARBA00022475"/>
    </source>
</evidence>
<sequence>MARCLMFEKNFPKTLWPEAVNTAVYIQNKLPTKRDKLSKKAQPGILVGYSTVKKGYRILDPSTNKVPILVLLLFLLNLASSDINQGWFNFNGYLDVEGGAGVDSNGLFKLTNSTSLIAGHIFYKNPIQFKNSKNGSVFSFSTTFIFAIIPGHFHGHGIAFVVSPNKEIPGYYPGQYLGLFNRTNNGDSSNHIVAVELDTACSLDVNDTDDNHVGIDINSVNSVASASAGYFTDEGKFISVSLVSRDPMQIWIEYNGVEKQLNVTLYPINLPRPKTPLLSLKKDLSPYMYDSMYVSFSSSTVSISDTSSSHYILAWSFKMNGSADELDLSRLPKIPRHDNGGIKQLKKILAITFSFTGLTLVLVLVFGFVLISRKKRFMEILEDWEVQFRPHRFSYKDLFKATKGFKKREVLGRGGFGRVYKGVLPSSNIQIAVKRISHDSRQGMREFVAEIATIGRLRHPNLVRLLGYCRRKQELLLVYDYMPNGSLDKFLYHQPNSSLNWTQRFKIIKDVASALFCLHQQWVQVIIHRDIKPANVLIDSDMNARLGDFGLAKQCDLGNDPQTYHVAGTLGYMAPELARIGKANTSTDIYAFGIFMLEVTCGPIIPSSKAPSFYIMIDWITDCWDKGDILATIDKRLGKRFVGQQAELVLKPGLLCSHPVTAARPSMSSVISYLDGVASLPDDFSSVIKVREFPAGSNEVDAPNELTGERNTVPSLTITEAFVSHGR</sequence>
<dbReference type="PROSITE" id="PS50011">
    <property type="entry name" value="PROTEIN_KINASE_DOM"/>
    <property type="match status" value="1"/>
</dbReference>
<dbReference type="Proteomes" id="UP000818029">
    <property type="component" value="Chromosome A11"/>
</dbReference>